<name>A0ABX5B3K3_9SPIR</name>
<dbReference type="RefSeq" id="WP_104618590.1">
    <property type="nucleotide sequence ID" value="NZ_JJMJ01000128.1"/>
</dbReference>
<evidence type="ECO:0000256" key="1">
    <source>
        <dbReference type="SAM" id="Phobius"/>
    </source>
</evidence>
<evidence type="ECO:0000313" key="3">
    <source>
        <dbReference type="Proteomes" id="UP000238924"/>
    </source>
</evidence>
<keyword evidence="1" id="KW-0812">Transmembrane</keyword>
<organism evidence="2 3">
    <name type="scientific">Brachyspira murdochii</name>
    <dbReference type="NCBI Taxonomy" id="84378"/>
    <lineage>
        <taxon>Bacteria</taxon>
        <taxon>Pseudomonadati</taxon>
        <taxon>Spirochaetota</taxon>
        <taxon>Spirochaetia</taxon>
        <taxon>Brachyspirales</taxon>
        <taxon>Brachyspiraceae</taxon>
        <taxon>Brachyspira</taxon>
    </lineage>
</organism>
<keyword evidence="3" id="KW-1185">Reference proteome</keyword>
<comment type="caution">
    <text evidence="2">The sequence shown here is derived from an EMBL/GenBank/DDBJ whole genome shotgun (WGS) entry which is preliminary data.</text>
</comment>
<keyword evidence="1" id="KW-1133">Transmembrane helix</keyword>
<evidence type="ECO:0000313" key="2">
    <source>
        <dbReference type="EMBL" id="PPS21865.1"/>
    </source>
</evidence>
<keyword evidence="1" id="KW-0472">Membrane</keyword>
<protein>
    <submittedName>
        <fullName evidence="2">Uncharacterized protein</fullName>
    </submittedName>
</protein>
<reference evidence="2 3" key="1">
    <citation type="submission" date="2014-04" db="EMBL/GenBank/DDBJ databases">
        <title>Whole genome sequence of 'Brachyspira hampsonii' D13-03603F2.</title>
        <authorList>
            <person name="Patterson A.H."/>
            <person name="Chaban B."/>
            <person name="Fernando C."/>
            <person name="Harding J.C."/>
            <person name="Hill J.E."/>
        </authorList>
    </citation>
    <scope>NUCLEOTIDE SEQUENCE [LARGE SCALE GENOMIC DNA]</scope>
    <source>
        <strain evidence="2 3">D13-03603F2</strain>
    </source>
</reference>
<dbReference type="Proteomes" id="UP000238924">
    <property type="component" value="Unassembled WGS sequence"/>
</dbReference>
<proteinExistence type="predicted"/>
<gene>
    <name evidence="2" type="ORF">DJ52_08260</name>
</gene>
<dbReference type="EMBL" id="JJMJ01000128">
    <property type="protein sequence ID" value="PPS21865.1"/>
    <property type="molecule type" value="Genomic_DNA"/>
</dbReference>
<accession>A0ABX5B3K3</accession>
<sequence length="135" mass="15333">MIVAIVQGKDRGLYDTVIDGEVVSGKEQQDAINKLLSKIPPIKITGNGGFKLETGEFFCHMQHPEKDVEGRYRVVLIVLDKNTSEEIIKETIKAIGCDYYKYVQIRNEINNEKKTLKKIMMLLGVFLILVAVMLF</sequence>
<feature type="transmembrane region" description="Helical" evidence="1">
    <location>
        <begin position="115"/>
        <end position="134"/>
    </location>
</feature>